<dbReference type="EMBL" id="LNIX01000053">
    <property type="protein sequence ID" value="OXA37696.1"/>
    <property type="molecule type" value="Genomic_DNA"/>
</dbReference>
<gene>
    <name evidence="3" type="ORF">Fcan01_27514</name>
</gene>
<evidence type="ECO:0000313" key="4">
    <source>
        <dbReference type="Proteomes" id="UP000198287"/>
    </source>
</evidence>
<feature type="compositionally biased region" description="Low complexity" evidence="1">
    <location>
        <begin position="83"/>
        <end position="103"/>
    </location>
</feature>
<evidence type="ECO:0000256" key="1">
    <source>
        <dbReference type="SAM" id="MobiDB-lite"/>
    </source>
</evidence>
<comment type="caution">
    <text evidence="3">The sequence shown here is derived from an EMBL/GenBank/DDBJ whole genome shotgun (WGS) entry which is preliminary data.</text>
</comment>
<organism evidence="3 4">
    <name type="scientific">Folsomia candida</name>
    <name type="common">Springtail</name>
    <dbReference type="NCBI Taxonomy" id="158441"/>
    <lineage>
        <taxon>Eukaryota</taxon>
        <taxon>Metazoa</taxon>
        <taxon>Ecdysozoa</taxon>
        <taxon>Arthropoda</taxon>
        <taxon>Hexapoda</taxon>
        <taxon>Collembola</taxon>
        <taxon>Entomobryomorpha</taxon>
        <taxon>Isotomoidea</taxon>
        <taxon>Isotomidae</taxon>
        <taxon>Proisotominae</taxon>
        <taxon>Folsomia</taxon>
    </lineage>
</organism>
<proteinExistence type="predicted"/>
<accession>A0A226D078</accession>
<reference evidence="3 4" key="1">
    <citation type="submission" date="2015-12" db="EMBL/GenBank/DDBJ databases">
        <title>The genome of Folsomia candida.</title>
        <authorList>
            <person name="Faddeeva A."/>
            <person name="Derks M.F."/>
            <person name="Anvar Y."/>
            <person name="Smit S."/>
            <person name="Van Straalen N."/>
            <person name="Roelofs D."/>
        </authorList>
    </citation>
    <scope>NUCLEOTIDE SEQUENCE [LARGE SCALE GENOMIC DNA]</scope>
    <source>
        <strain evidence="3 4">VU population</strain>
        <tissue evidence="3">Whole body</tissue>
    </source>
</reference>
<feature type="region of interest" description="Disordered" evidence="1">
    <location>
        <begin position="75"/>
        <end position="112"/>
    </location>
</feature>
<evidence type="ECO:0000256" key="2">
    <source>
        <dbReference type="SAM" id="SignalP"/>
    </source>
</evidence>
<keyword evidence="4" id="KW-1185">Reference proteome</keyword>
<sequence>MAWLQKFALIALSLISIPPLNASTLEDLIRNGTRLEWTYLRDGVRYYMTPDLTADKIDSTRQRFIVSYSIYPPFPTTPPPTTTNPSMSTSPTTSTTPTIPTTPDENHIPNGSFSLRIGKRGNPFEKFPSRRSFVTPRTRRPFDFFLGSYFPAETAAIFSLQPYQFHLNSSYRGERSHILPTLEEIATLETESNRVSAYTQLITRMHALDHVKGRDIFNVAAHMAATLPANHAVFYALPDPARFIFTRNVALTFEHPDGALYPMKYFWGSDLHQGFEPYSILPTSISPNWPLTNISVAIIYGNRSLQQHRIFVNPTNRQVTQEILGQNLPKDFTLHLGDDLFTVTISWNDGMGWIGTQDVEPDFYFDANKPIGEAARFKIVEF</sequence>
<dbReference type="AlphaFoldDB" id="A0A226D078"/>
<feature type="signal peptide" evidence="2">
    <location>
        <begin position="1"/>
        <end position="22"/>
    </location>
</feature>
<protein>
    <submittedName>
        <fullName evidence="3">Uncharacterized protein</fullName>
    </submittedName>
</protein>
<name>A0A226D078_FOLCA</name>
<evidence type="ECO:0000313" key="3">
    <source>
        <dbReference type="EMBL" id="OXA37696.1"/>
    </source>
</evidence>
<feature type="chain" id="PRO_5012511047" evidence="2">
    <location>
        <begin position="23"/>
        <end position="382"/>
    </location>
</feature>
<dbReference type="Proteomes" id="UP000198287">
    <property type="component" value="Unassembled WGS sequence"/>
</dbReference>
<keyword evidence="2" id="KW-0732">Signal</keyword>